<keyword evidence="1" id="KW-1133">Transmembrane helix</keyword>
<name>A0A1L8QPN7_9ENTE</name>
<comment type="caution">
    <text evidence="2">The sequence shown here is derived from an EMBL/GenBank/DDBJ whole genome shotgun (WGS) entry which is preliminary data.</text>
</comment>
<dbReference type="Proteomes" id="UP000182149">
    <property type="component" value="Unassembled WGS sequence"/>
</dbReference>
<sequence length="124" mass="14410">MRKQQAFDPTMGLRALRENATTFEAFKTTKPFHPLYNLIIFPLVGVMMMNQWTIIPTLTQAMGIGGLWLIYSVLFDLICWVIIPHPWRLSLKGLFITYQPWISFAYLAIAISPMISILYFFLFS</sequence>
<dbReference type="EMBL" id="JXKD01000016">
    <property type="protein sequence ID" value="OJG09437.1"/>
    <property type="molecule type" value="Genomic_DNA"/>
</dbReference>
<keyword evidence="3" id="KW-1185">Reference proteome</keyword>
<evidence type="ECO:0000313" key="3">
    <source>
        <dbReference type="Proteomes" id="UP000182149"/>
    </source>
</evidence>
<feature type="transmembrane region" description="Helical" evidence="1">
    <location>
        <begin position="104"/>
        <end position="122"/>
    </location>
</feature>
<organism evidence="2 3">
    <name type="scientific">Enterococcus aquimarinus</name>
    <dbReference type="NCBI Taxonomy" id="328396"/>
    <lineage>
        <taxon>Bacteria</taxon>
        <taxon>Bacillati</taxon>
        <taxon>Bacillota</taxon>
        <taxon>Bacilli</taxon>
        <taxon>Lactobacillales</taxon>
        <taxon>Enterococcaceae</taxon>
        <taxon>Enterococcus</taxon>
    </lineage>
</organism>
<protein>
    <submittedName>
        <fullName evidence="2">Uncharacterized protein</fullName>
    </submittedName>
</protein>
<dbReference type="AlphaFoldDB" id="A0A1L8QPN7"/>
<proteinExistence type="predicted"/>
<feature type="transmembrane region" description="Helical" evidence="1">
    <location>
        <begin position="61"/>
        <end position="83"/>
    </location>
</feature>
<reference evidence="2 3" key="1">
    <citation type="submission" date="2014-12" db="EMBL/GenBank/DDBJ databases">
        <title>Draft genome sequences of 29 type strains of Enterococci.</title>
        <authorList>
            <person name="Zhong Z."/>
            <person name="Sun Z."/>
            <person name="Liu W."/>
            <person name="Zhang W."/>
            <person name="Zhang H."/>
        </authorList>
    </citation>
    <scope>NUCLEOTIDE SEQUENCE [LARGE SCALE GENOMIC DNA]</scope>
    <source>
        <strain evidence="2 3">DSM 17690</strain>
    </source>
</reference>
<evidence type="ECO:0000256" key="1">
    <source>
        <dbReference type="SAM" id="Phobius"/>
    </source>
</evidence>
<feature type="transmembrane region" description="Helical" evidence="1">
    <location>
        <begin position="35"/>
        <end position="55"/>
    </location>
</feature>
<keyword evidence="1" id="KW-0812">Transmembrane</keyword>
<evidence type="ECO:0000313" key="2">
    <source>
        <dbReference type="EMBL" id="OJG09437.1"/>
    </source>
</evidence>
<keyword evidence="1" id="KW-0472">Membrane</keyword>
<accession>A0A1L8QPN7</accession>
<gene>
    <name evidence="2" type="ORF">RU93_GL000768</name>
</gene>